<dbReference type="InterPro" id="IPR008927">
    <property type="entry name" value="6-PGluconate_DH-like_C_sf"/>
</dbReference>
<evidence type="ECO:0000313" key="3">
    <source>
        <dbReference type="EMBL" id="CAI8017157.1"/>
    </source>
</evidence>
<feature type="domain" description="Putative oxidoreductase/dehydrogenase Rossmann-like" evidence="1">
    <location>
        <begin position="2"/>
        <end position="98"/>
    </location>
</feature>
<dbReference type="Gene3D" id="3.40.50.720">
    <property type="entry name" value="NAD(P)-binding Rossmann-like Domain"/>
    <property type="match status" value="1"/>
</dbReference>
<organism evidence="3 4">
    <name type="scientific">Geodia barretti</name>
    <name type="common">Barrett's horny sponge</name>
    <dbReference type="NCBI Taxonomy" id="519541"/>
    <lineage>
        <taxon>Eukaryota</taxon>
        <taxon>Metazoa</taxon>
        <taxon>Porifera</taxon>
        <taxon>Demospongiae</taxon>
        <taxon>Heteroscleromorpha</taxon>
        <taxon>Tetractinellida</taxon>
        <taxon>Astrophorina</taxon>
        <taxon>Geodiidae</taxon>
        <taxon>Geodia</taxon>
    </lineage>
</organism>
<name>A0AA35WKI4_GEOBA</name>
<dbReference type="PANTHER" id="PTHR40459:SF1">
    <property type="entry name" value="CONSERVED HYPOTHETICAL ALANINE AND LEUCINE RICH PROTEIN"/>
    <property type="match status" value="1"/>
</dbReference>
<dbReference type="AlphaFoldDB" id="A0AA35WKI4"/>
<dbReference type="PANTHER" id="PTHR40459">
    <property type="entry name" value="CONSERVED HYPOTHETICAL ALANINE AND LEUCINE RICH PROTEIN"/>
    <property type="match status" value="1"/>
</dbReference>
<evidence type="ECO:0000313" key="4">
    <source>
        <dbReference type="Proteomes" id="UP001174909"/>
    </source>
</evidence>
<dbReference type="Proteomes" id="UP001174909">
    <property type="component" value="Unassembled WGS sequence"/>
</dbReference>
<dbReference type="InterPro" id="IPR036291">
    <property type="entry name" value="NAD(P)-bd_dom_sf"/>
</dbReference>
<dbReference type="InterPro" id="IPR037108">
    <property type="entry name" value="TM1727-like_C_sf"/>
</dbReference>
<gene>
    <name evidence="3" type="ORF">GBAR_LOCUS10464</name>
</gene>
<evidence type="ECO:0000259" key="2">
    <source>
        <dbReference type="Pfam" id="PF10728"/>
    </source>
</evidence>
<proteinExistence type="predicted"/>
<dbReference type="InterPro" id="IPR019665">
    <property type="entry name" value="OxRdtase/DH_put_Rossmann_dom"/>
</dbReference>
<dbReference type="SUPFAM" id="SSF48179">
    <property type="entry name" value="6-phosphogluconate dehydrogenase C-terminal domain-like"/>
    <property type="match status" value="1"/>
</dbReference>
<reference evidence="3" key="1">
    <citation type="submission" date="2023-03" db="EMBL/GenBank/DDBJ databases">
        <authorList>
            <person name="Steffen K."/>
            <person name="Cardenas P."/>
        </authorList>
    </citation>
    <scope>NUCLEOTIDE SEQUENCE</scope>
</reference>
<dbReference type="Pfam" id="PF10727">
    <property type="entry name" value="Rossmann-like"/>
    <property type="match status" value="1"/>
</dbReference>
<accession>A0AA35WKI4</accession>
<sequence length="277" mass="29035">MALYRLGYKICSVSSRSYGSAEALAASVPGCSVCTTAQEVADNSDLVFITTPDAAIAPVAASVRWRTGHEVVHCCGASGRDILKGAADQGANTGAFHPFQTFAGLESPDQAIARLSGVTFAISAEEVLEGYLRDLAEALDGRAVTMDDELRSLYHASAVLSCGYLVTLLQAAVEVWQAAGFTEEEGLDAVVAVSRATLENVARLGPKASVTGPLVRGDVATVTRHLSALVNTKPEVAGLYAALTHQSLPLAREVGLNSDGETVLRQELAEYGFPLPR</sequence>
<dbReference type="Gene3D" id="1.10.1040.20">
    <property type="entry name" value="ProC-like, C-terminal domain"/>
    <property type="match status" value="1"/>
</dbReference>
<dbReference type="InterPro" id="IPR018931">
    <property type="entry name" value="DUF2520"/>
</dbReference>
<dbReference type="SUPFAM" id="SSF51735">
    <property type="entry name" value="NAD(P)-binding Rossmann-fold domains"/>
    <property type="match status" value="1"/>
</dbReference>
<comment type="caution">
    <text evidence="3">The sequence shown here is derived from an EMBL/GenBank/DDBJ whole genome shotgun (WGS) entry which is preliminary data.</text>
</comment>
<evidence type="ECO:0008006" key="5">
    <source>
        <dbReference type="Google" id="ProtNLM"/>
    </source>
</evidence>
<evidence type="ECO:0000259" key="1">
    <source>
        <dbReference type="Pfam" id="PF10727"/>
    </source>
</evidence>
<dbReference type="EMBL" id="CASHTH010001597">
    <property type="protein sequence ID" value="CAI8017157.1"/>
    <property type="molecule type" value="Genomic_DNA"/>
</dbReference>
<dbReference type="Pfam" id="PF10728">
    <property type="entry name" value="DUF2520"/>
    <property type="match status" value="1"/>
</dbReference>
<keyword evidence="4" id="KW-1185">Reference proteome</keyword>
<feature type="domain" description="DUF2520" evidence="2">
    <location>
        <begin position="119"/>
        <end position="245"/>
    </location>
</feature>
<protein>
    <recommendedName>
        <fullName evidence="5">DUF2520 domain-containing protein</fullName>
    </recommendedName>
</protein>